<keyword evidence="12" id="KW-0443">Lipid metabolism</keyword>
<feature type="region of interest" description="Disordered" evidence="28">
    <location>
        <begin position="54"/>
        <end position="75"/>
    </location>
</feature>
<comment type="caution">
    <text evidence="32">The sequence shown here is derived from an EMBL/GenBank/DDBJ whole genome shotgun (WGS) entry which is preliminary data.</text>
</comment>
<dbReference type="GO" id="GO:0005886">
    <property type="term" value="C:plasma membrane"/>
    <property type="evidence" value="ECO:0007669"/>
    <property type="project" value="TreeGrafter"/>
</dbReference>
<gene>
    <name evidence="32" type="ORF">BKA08_001004</name>
</gene>
<keyword evidence="11 27" id="KW-0560">Oxidoreductase</keyword>
<evidence type="ECO:0000259" key="29">
    <source>
        <dbReference type="Pfam" id="PF00441"/>
    </source>
</evidence>
<dbReference type="FunFam" id="1.20.140.10:FF:000016">
    <property type="entry name" value="Acyl-CoA dehydrogenase FadE5"/>
    <property type="match status" value="1"/>
</dbReference>
<dbReference type="GO" id="GO:0006631">
    <property type="term" value="P:fatty acid metabolic process"/>
    <property type="evidence" value="ECO:0007669"/>
    <property type="project" value="UniProtKB-KW"/>
</dbReference>
<comment type="catalytic activity">
    <reaction evidence="19">
        <text>decanoyl-CoA + oxidized [electron-transfer flavoprotein] + H(+) = (2E)-decenoyl-CoA + reduced [electron-transfer flavoprotein]</text>
        <dbReference type="Rhea" id="RHEA:48176"/>
        <dbReference type="Rhea" id="RHEA-COMP:10685"/>
        <dbReference type="Rhea" id="RHEA-COMP:10686"/>
        <dbReference type="ChEBI" id="CHEBI:15378"/>
        <dbReference type="ChEBI" id="CHEBI:57692"/>
        <dbReference type="ChEBI" id="CHEBI:58307"/>
        <dbReference type="ChEBI" id="CHEBI:61406"/>
        <dbReference type="ChEBI" id="CHEBI:61430"/>
    </reaction>
</comment>
<evidence type="ECO:0000259" key="30">
    <source>
        <dbReference type="Pfam" id="PF02770"/>
    </source>
</evidence>
<dbReference type="GO" id="GO:0070991">
    <property type="term" value="F:medium-chain fatty acyl-CoA dehydrogenase activity"/>
    <property type="evidence" value="ECO:0007669"/>
    <property type="project" value="UniProtKB-EC"/>
</dbReference>
<comment type="catalytic activity">
    <reaction evidence="17">
        <text>dodecanoyl-CoA + oxidized [electron-transfer flavoprotein] + H(+) = (2E)-dodecenoyl-CoA + reduced [electron-transfer flavoprotein]</text>
        <dbReference type="Rhea" id="RHEA:47296"/>
        <dbReference type="Rhea" id="RHEA-COMP:10685"/>
        <dbReference type="Rhea" id="RHEA-COMP:10686"/>
        <dbReference type="ChEBI" id="CHEBI:15378"/>
        <dbReference type="ChEBI" id="CHEBI:57330"/>
        <dbReference type="ChEBI" id="CHEBI:57375"/>
        <dbReference type="ChEBI" id="CHEBI:57692"/>
        <dbReference type="ChEBI" id="CHEBI:58307"/>
    </reaction>
</comment>
<organism evidence="32 33">
    <name type="scientific">Nocardioides marinisabuli</name>
    <dbReference type="NCBI Taxonomy" id="419476"/>
    <lineage>
        <taxon>Bacteria</taxon>
        <taxon>Bacillati</taxon>
        <taxon>Actinomycetota</taxon>
        <taxon>Actinomycetes</taxon>
        <taxon>Propionibacteriales</taxon>
        <taxon>Nocardioidaceae</taxon>
        <taxon>Nocardioides</taxon>
    </lineage>
</organism>
<dbReference type="SUPFAM" id="SSF56645">
    <property type="entry name" value="Acyl-CoA dehydrogenase NM domain-like"/>
    <property type="match status" value="1"/>
</dbReference>
<comment type="catalytic activity">
    <reaction evidence="16">
        <text>a short-chain 2,3-saturated fatty acyl-CoA + oxidized [electron-transfer flavoprotein] + H(+) = a short-chain (2E)-enoyl-CoA + reduced [electron-transfer flavoprotein]</text>
        <dbReference type="Rhea" id="RHEA:47196"/>
        <dbReference type="Rhea" id="RHEA-COMP:10685"/>
        <dbReference type="Rhea" id="RHEA-COMP:10686"/>
        <dbReference type="ChEBI" id="CHEBI:15378"/>
        <dbReference type="ChEBI" id="CHEBI:57692"/>
        <dbReference type="ChEBI" id="CHEBI:58307"/>
        <dbReference type="ChEBI" id="CHEBI:87487"/>
        <dbReference type="ChEBI" id="CHEBI:87488"/>
        <dbReference type="EC" id="1.3.8.1"/>
    </reaction>
</comment>
<comment type="cofactor">
    <cofactor evidence="1 27">
        <name>FAD</name>
        <dbReference type="ChEBI" id="CHEBI:57692"/>
    </cofactor>
</comment>
<evidence type="ECO:0000256" key="4">
    <source>
        <dbReference type="ARBA" id="ARBA00011738"/>
    </source>
</evidence>
<dbReference type="Pfam" id="PF00441">
    <property type="entry name" value="Acyl-CoA_dh_1"/>
    <property type="match status" value="1"/>
</dbReference>
<evidence type="ECO:0000256" key="1">
    <source>
        <dbReference type="ARBA" id="ARBA00001974"/>
    </source>
</evidence>
<dbReference type="Pfam" id="PF02770">
    <property type="entry name" value="Acyl-CoA_dh_M"/>
    <property type="match status" value="1"/>
</dbReference>
<dbReference type="FunFam" id="2.40.110.20:FF:000001">
    <property type="entry name" value="Acyl-CoA dehydrogenase AidB"/>
    <property type="match status" value="1"/>
</dbReference>
<evidence type="ECO:0000256" key="23">
    <source>
        <dbReference type="ARBA" id="ARBA00069359"/>
    </source>
</evidence>
<evidence type="ECO:0000256" key="3">
    <source>
        <dbReference type="ARBA" id="ARBA00009347"/>
    </source>
</evidence>
<comment type="similarity">
    <text evidence="3 27">Belongs to the acyl-CoA dehydrogenase family.</text>
</comment>
<evidence type="ECO:0000256" key="18">
    <source>
        <dbReference type="ARBA" id="ARBA00050695"/>
    </source>
</evidence>
<evidence type="ECO:0000256" key="16">
    <source>
        <dbReference type="ARBA" id="ARBA00050315"/>
    </source>
</evidence>
<comment type="function">
    <text evidence="22">Acyl-CoA dehydrogenase that exhibits broad specificity for linear acyl-CoA substrates, with a preference for long-chain substrates.</text>
</comment>
<evidence type="ECO:0000256" key="27">
    <source>
        <dbReference type="RuleBase" id="RU362125"/>
    </source>
</evidence>
<protein>
    <recommendedName>
        <fullName evidence="23">Broad-specificity linear acyl-CoA dehydrogenase FadE5</fullName>
        <ecNumber evidence="7">1.3.8.1</ecNumber>
        <ecNumber evidence="5">1.3.8.7</ecNumber>
        <ecNumber evidence="6">1.3.8.8</ecNumber>
    </recommendedName>
    <alternativeName>
        <fullName evidence="25">Long-chain-acyl-CoA dehydrogenase</fullName>
    </alternativeName>
    <alternativeName>
        <fullName evidence="26">Medium-chain-acyl-CoA dehydrogenase</fullName>
    </alternativeName>
    <alternativeName>
        <fullName evidence="24">Short-chain-acyl-CoA dehydrogenase</fullName>
    </alternativeName>
</protein>
<evidence type="ECO:0000256" key="24">
    <source>
        <dbReference type="ARBA" id="ARBA00075470"/>
    </source>
</evidence>
<evidence type="ECO:0000256" key="26">
    <source>
        <dbReference type="ARBA" id="ARBA00077336"/>
    </source>
</evidence>
<evidence type="ECO:0000256" key="6">
    <source>
        <dbReference type="ARBA" id="ARBA00012040"/>
    </source>
</evidence>
<dbReference type="InterPro" id="IPR052166">
    <property type="entry name" value="Diverse_Acyl-CoA_DH"/>
</dbReference>
<dbReference type="Proteomes" id="UP000516957">
    <property type="component" value="Unassembled WGS sequence"/>
</dbReference>
<dbReference type="Gene3D" id="2.40.110.20">
    <property type="match status" value="1"/>
</dbReference>
<evidence type="ECO:0000256" key="13">
    <source>
        <dbReference type="ARBA" id="ARBA00047882"/>
    </source>
</evidence>
<comment type="catalytic activity">
    <reaction evidence="15">
        <text>a long-chain 2,3-saturated fatty acyl-CoA + oxidized [electron-transfer flavoprotein] + H(+) = a long-chain (2E)-enoyl-CoA + reduced [electron-transfer flavoprotein]</text>
        <dbReference type="Rhea" id="RHEA:17721"/>
        <dbReference type="Rhea" id="RHEA-COMP:10685"/>
        <dbReference type="Rhea" id="RHEA-COMP:10686"/>
        <dbReference type="ChEBI" id="CHEBI:15378"/>
        <dbReference type="ChEBI" id="CHEBI:57692"/>
        <dbReference type="ChEBI" id="CHEBI:58307"/>
        <dbReference type="ChEBI" id="CHEBI:83721"/>
        <dbReference type="ChEBI" id="CHEBI:83727"/>
        <dbReference type="EC" id="1.3.8.8"/>
    </reaction>
</comment>
<feature type="domain" description="Acyl-CoA oxidase/dehydrogenase middle" evidence="30">
    <location>
        <begin position="162"/>
        <end position="275"/>
    </location>
</feature>
<keyword evidence="10" id="KW-0276">Fatty acid metabolism</keyword>
<dbReference type="InterPro" id="IPR009075">
    <property type="entry name" value="AcylCo_DH/oxidase_C"/>
</dbReference>
<evidence type="ECO:0000256" key="11">
    <source>
        <dbReference type="ARBA" id="ARBA00023002"/>
    </source>
</evidence>
<evidence type="ECO:0000256" key="22">
    <source>
        <dbReference type="ARBA" id="ARBA00054301"/>
    </source>
</evidence>
<evidence type="ECO:0000256" key="8">
    <source>
        <dbReference type="ARBA" id="ARBA00022630"/>
    </source>
</evidence>
<evidence type="ECO:0000313" key="32">
    <source>
        <dbReference type="EMBL" id="NYD56766.1"/>
    </source>
</evidence>
<proteinExistence type="inferred from homology"/>
<comment type="catalytic activity">
    <reaction evidence="21">
        <text>oxidized [electron-transfer flavoprotein] + hexadecanoyl-CoA + H(+) = (2E)-hexadecenoyl-CoA + reduced [electron-transfer flavoprotein]</text>
        <dbReference type="Rhea" id="RHEA:43448"/>
        <dbReference type="Rhea" id="RHEA-COMP:10685"/>
        <dbReference type="Rhea" id="RHEA-COMP:10686"/>
        <dbReference type="ChEBI" id="CHEBI:15378"/>
        <dbReference type="ChEBI" id="CHEBI:57379"/>
        <dbReference type="ChEBI" id="CHEBI:57692"/>
        <dbReference type="ChEBI" id="CHEBI:58307"/>
        <dbReference type="ChEBI" id="CHEBI:61526"/>
    </reaction>
</comment>
<reference evidence="32 33" key="1">
    <citation type="submission" date="2020-07" db="EMBL/GenBank/DDBJ databases">
        <title>Sequencing the genomes of 1000 actinobacteria strains.</title>
        <authorList>
            <person name="Klenk H.-P."/>
        </authorList>
    </citation>
    <scope>NUCLEOTIDE SEQUENCE [LARGE SCALE GENOMIC DNA]</scope>
    <source>
        <strain evidence="32 33">DSM 18965</strain>
    </source>
</reference>
<evidence type="ECO:0000256" key="5">
    <source>
        <dbReference type="ARBA" id="ARBA00012033"/>
    </source>
</evidence>
<dbReference type="PANTHER" id="PTHR42803:SF1">
    <property type="entry name" value="BROAD-SPECIFICITY LINEAR ACYL-COA DEHYDROGENASE FADE5"/>
    <property type="match status" value="1"/>
</dbReference>
<comment type="catalytic activity">
    <reaction evidence="20">
        <text>octadecanoyl-CoA + oxidized [electron-transfer flavoprotein] + H(+) = (2E)-octadecenoyl-CoA + reduced [electron-transfer flavoprotein]</text>
        <dbReference type="Rhea" id="RHEA:47240"/>
        <dbReference type="Rhea" id="RHEA-COMP:10685"/>
        <dbReference type="Rhea" id="RHEA-COMP:10686"/>
        <dbReference type="ChEBI" id="CHEBI:15378"/>
        <dbReference type="ChEBI" id="CHEBI:57394"/>
        <dbReference type="ChEBI" id="CHEBI:57692"/>
        <dbReference type="ChEBI" id="CHEBI:58307"/>
        <dbReference type="ChEBI" id="CHEBI:71412"/>
    </reaction>
</comment>
<dbReference type="InterPro" id="IPR006091">
    <property type="entry name" value="Acyl-CoA_Oxase/DH_mid-dom"/>
</dbReference>
<sequence length="619" mass="67906">MSHYKSNLRDIEFNLFEVLGRDEVLGTGPFGEVDSDTAREILAEVDRMAREELAASYEDSDRNPPVFDPETSTAPIPESFKKSYQAWMDSEFWRLQIREELGGTPAPSSLVWALGELVLGSNAPVWMYGAGAPFAGVVHRNGNDRDKRIAQIMVERQWGATMVLTEPDAGSDVGAGRAKATQNDDGSWNIEGVKRFITSAEHDMSENIMHLVLARPVGVEGVGGPGTKGLSLFLLPKYHFDHETGELTGERNGVYVTNVEHKMGIKVSNTCEVTFGEKEPAKGWLLGEVHNGIAQMFQVIENARMMVGTKAIATLSTGYLNALEFAKSRQQGADLTQSGDKTAPRVAITAHPDVRRSLMVQKSFSEAMRSLVFYTAAWQDKIMVAEHEGTMDSEETKLAEAVNDLLLPIVKGYGSERSWVLLGTESLQTFGGSGFLQEYPIEQYVRDAKIDTLYEGTTAIQGQDFFFRKIVKDQGKALGHLAAEIQGFIDSEAGNGRLKNERQLLATALDDANAMVGHLINDLMSAQDEIRNIYKVGLNTSRLLMVLGDVVCAWLLLRGAEVALEKLGGDVPAKDKAFYEGKVAAAQFFASYNLPKISSERAIAEAVDLSLMDLDEAAF</sequence>
<dbReference type="Pfam" id="PF12806">
    <property type="entry name" value="Acyl-CoA_dh_C"/>
    <property type="match status" value="1"/>
</dbReference>
<dbReference type="EMBL" id="JACCBE010000001">
    <property type="protein sequence ID" value="NYD56766.1"/>
    <property type="molecule type" value="Genomic_DNA"/>
</dbReference>
<comment type="subunit">
    <text evidence="4">Homodimer.</text>
</comment>
<keyword evidence="33" id="KW-1185">Reference proteome</keyword>
<feature type="domain" description="Acetyl-CoA dehydrogenase-like C-terminal" evidence="31">
    <location>
        <begin position="481"/>
        <end position="615"/>
    </location>
</feature>
<comment type="catalytic activity">
    <reaction evidence="18">
        <text>butanoyl-CoA + oxidized [electron-transfer flavoprotein] + H(+) = (2E)-butenoyl-CoA + reduced [electron-transfer flavoprotein]</text>
        <dbReference type="Rhea" id="RHEA:24004"/>
        <dbReference type="Rhea" id="RHEA-COMP:10685"/>
        <dbReference type="Rhea" id="RHEA-COMP:10686"/>
        <dbReference type="ChEBI" id="CHEBI:15378"/>
        <dbReference type="ChEBI" id="CHEBI:57332"/>
        <dbReference type="ChEBI" id="CHEBI:57371"/>
        <dbReference type="ChEBI" id="CHEBI:57692"/>
        <dbReference type="ChEBI" id="CHEBI:58307"/>
    </reaction>
</comment>
<dbReference type="InterPro" id="IPR009100">
    <property type="entry name" value="AcylCoA_DH/oxidase_NM_dom_sf"/>
</dbReference>
<dbReference type="GO" id="GO:0004466">
    <property type="term" value="F:long-chain fatty acyl-CoA dehydrogenase activity"/>
    <property type="evidence" value="ECO:0007669"/>
    <property type="project" value="UniProtKB-EC"/>
</dbReference>
<dbReference type="EC" id="1.3.8.8" evidence="6"/>
<evidence type="ECO:0000256" key="28">
    <source>
        <dbReference type="SAM" id="MobiDB-lite"/>
    </source>
</evidence>
<evidence type="ECO:0000256" key="2">
    <source>
        <dbReference type="ARBA" id="ARBA00004872"/>
    </source>
</evidence>
<evidence type="ECO:0000256" key="17">
    <source>
        <dbReference type="ARBA" id="ARBA00050336"/>
    </source>
</evidence>
<keyword evidence="9 27" id="KW-0274">FAD</keyword>
<dbReference type="PANTHER" id="PTHR42803">
    <property type="entry name" value="ACYL-COA DEHYDROGENASE"/>
    <property type="match status" value="1"/>
</dbReference>
<dbReference type="EC" id="1.3.8.1" evidence="7"/>
<evidence type="ECO:0000256" key="14">
    <source>
        <dbReference type="ARBA" id="ARBA00048375"/>
    </source>
</evidence>
<dbReference type="Gene3D" id="1.20.140.10">
    <property type="entry name" value="Butyryl-CoA Dehydrogenase, subunit A, domain 3"/>
    <property type="match status" value="1"/>
</dbReference>
<evidence type="ECO:0000256" key="21">
    <source>
        <dbReference type="ARBA" id="ARBA00052387"/>
    </source>
</evidence>
<evidence type="ECO:0000256" key="15">
    <source>
        <dbReference type="ARBA" id="ARBA00049247"/>
    </source>
</evidence>
<comment type="pathway">
    <text evidence="2">Lipid metabolism; fatty acid metabolism.</text>
</comment>
<evidence type="ECO:0000256" key="10">
    <source>
        <dbReference type="ARBA" id="ARBA00022832"/>
    </source>
</evidence>
<comment type="catalytic activity">
    <reaction evidence="14">
        <text>hexanoyl-CoA + oxidized [electron-transfer flavoprotein] + H(+) = (2E)-hexenoyl-CoA + reduced [electron-transfer flavoprotein]</text>
        <dbReference type="Rhea" id="RHEA:43464"/>
        <dbReference type="Rhea" id="RHEA-COMP:10685"/>
        <dbReference type="Rhea" id="RHEA-COMP:10686"/>
        <dbReference type="ChEBI" id="CHEBI:15378"/>
        <dbReference type="ChEBI" id="CHEBI:57692"/>
        <dbReference type="ChEBI" id="CHEBI:58307"/>
        <dbReference type="ChEBI" id="CHEBI:62077"/>
        <dbReference type="ChEBI" id="CHEBI:62620"/>
    </reaction>
</comment>
<accession>A0A7Y9JQ30</accession>
<evidence type="ECO:0000256" key="9">
    <source>
        <dbReference type="ARBA" id="ARBA00022827"/>
    </source>
</evidence>
<evidence type="ECO:0000313" key="33">
    <source>
        <dbReference type="Proteomes" id="UP000516957"/>
    </source>
</evidence>
<evidence type="ECO:0000256" key="19">
    <source>
        <dbReference type="ARBA" id="ARBA00050703"/>
    </source>
</evidence>
<dbReference type="InterPro" id="IPR025878">
    <property type="entry name" value="Acyl-CoA_dh-like_C_dom"/>
</dbReference>
<evidence type="ECO:0000256" key="12">
    <source>
        <dbReference type="ARBA" id="ARBA00023098"/>
    </source>
</evidence>
<comment type="catalytic activity">
    <reaction evidence="13">
        <text>a medium-chain 2,3-saturated fatty acyl-CoA + oxidized [electron-transfer flavoprotein] + H(+) = a medium-chain (2E)-enoyl-CoA + reduced [electron-transfer flavoprotein]</text>
        <dbReference type="Rhea" id="RHEA:14477"/>
        <dbReference type="Rhea" id="RHEA-COMP:10685"/>
        <dbReference type="Rhea" id="RHEA-COMP:10686"/>
        <dbReference type="ChEBI" id="CHEBI:15378"/>
        <dbReference type="ChEBI" id="CHEBI:57692"/>
        <dbReference type="ChEBI" id="CHEBI:58307"/>
        <dbReference type="ChEBI" id="CHEBI:83723"/>
        <dbReference type="ChEBI" id="CHEBI:83726"/>
        <dbReference type="EC" id="1.3.8.7"/>
    </reaction>
</comment>
<feature type="domain" description="Acyl-CoA dehydrogenase/oxidase C-terminal" evidence="29">
    <location>
        <begin position="291"/>
        <end position="462"/>
    </location>
</feature>
<dbReference type="GO" id="GO:0016937">
    <property type="term" value="F:short-chain fatty acyl-CoA dehydrogenase activity"/>
    <property type="evidence" value="ECO:0007669"/>
    <property type="project" value="UniProtKB-EC"/>
</dbReference>
<evidence type="ECO:0000259" key="31">
    <source>
        <dbReference type="Pfam" id="PF12806"/>
    </source>
</evidence>
<evidence type="ECO:0000256" key="7">
    <source>
        <dbReference type="ARBA" id="ARBA00012046"/>
    </source>
</evidence>
<dbReference type="EC" id="1.3.8.7" evidence="5"/>
<name>A0A7Y9JQ30_9ACTN</name>
<keyword evidence="8 27" id="KW-0285">Flavoprotein</keyword>
<evidence type="ECO:0000256" key="20">
    <source>
        <dbReference type="ARBA" id="ARBA00050877"/>
    </source>
</evidence>
<evidence type="ECO:0000256" key="25">
    <source>
        <dbReference type="ARBA" id="ARBA00077090"/>
    </source>
</evidence>
<dbReference type="AlphaFoldDB" id="A0A7Y9JQ30"/>
<dbReference type="InterPro" id="IPR036250">
    <property type="entry name" value="AcylCo_DH-like_C"/>
</dbReference>
<dbReference type="RefSeq" id="WP_179614617.1">
    <property type="nucleotide sequence ID" value="NZ_CP059163.1"/>
</dbReference>
<dbReference type="SUPFAM" id="SSF47203">
    <property type="entry name" value="Acyl-CoA dehydrogenase C-terminal domain-like"/>
    <property type="match status" value="1"/>
</dbReference>